<dbReference type="EMBL" id="CP120997">
    <property type="protein sequence ID" value="WLQ32417.1"/>
    <property type="molecule type" value="Genomic_DNA"/>
</dbReference>
<evidence type="ECO:0000313" key="2">
    <source>
        <dbReference type="Proteomes" id="UP001239522"/>
    </source>
</evidence>
<reference evidence="1 2" key="1">
    <citation type="submission" date="2023-03" db="EMBL/GenBank/DDBJ databases">
        <title>Isolation and description of six Streptomyces strains from soil environments, able to metabolize different microbial glucans.</title>
        <authorList>
            <person name="Widen T."/>
            <person name="Larsbrink J."/>
        </authorList>
    </citation>
    <scope>NUCLEOTIDE SEQUENCE [LARGE SCALE GENOMIC DNA]</scope>
    <source>
        <strain evidence="1 2">Mut1</strain>
    </source>
</reference>
<protein>
    <submittedName>
        <fullName evidence="1">Uncharacterized protein</fullName>
    </submittedName>
</protein>
<proteinExistence type="predicted"/>
<keyword evidence="2" id="KW-1185">Reference proteome</keyword>
<name>A0ABY9HD30_9ACTN</name>
<evidence type="ECO:0000313" key="1">
    <source>
        <dbReference type="EMBL" id="WLQ32417.1"/>
    </source>
</evidence>
<dbReference type="Proteomes" id="UP001239522">
    <property type="component" value="Chromosome"/>
</dbReference>
<dbReference type="RefSeq" id="WP_306051396.1">
    <property type="nucleotide sequence ID" value="NZ_CP120997.1"/>
</dbReference>
<gene>
    <name evidence="1" type="ORF">P8A18_02675</name>
</gene>
<sequence length="42" mass="4782">MSVDLPTVNECWGWPEGGWLFPEAIAARPRFLCFLFFVLHAG</sequence>
<organism evidence="1 2">
    <name type="scientific">Streptomyces castrisilvae</name>
    <dbReference type="NCBI Taxonomy" id="3033811"/>
    <lineage>
        <taxon>Bacteria</taxon>
        <taxon>Bacillati</taxon>
        <taxon>Actinomycetota</taxon>
        <taxon>Actinomycetes</taxon>
        <taxon>Kitasatosporales</taxon>
        <taxon>Streptomycetaceae</taxon>
        <taxon>Streptomyces</taxon>
    </lineage>
</organism>
<accession>A0ABY9HD30</accession>